<evidence type="ECO:0000313" key="4">
    <source>
        <dbReference type="EMBL" id="KEQ26958.1"/>
    </source>
</evidence>
<organism evidence="4 5">
    <name type="scientific">Paenibacillus tyrfis</name>
    <dbReference type="NCBI Taxonomy" id="1501230"/>
    <lineage>
        <taxon>Bacteria</taxon>
        <taxon>Bacillati</taxon>
        <taxon>Bacillota</taxon>
        <taxon>Bacilli</taxon>
        <taxon>Bacillales</taxon>
        <taxon>Paenibacillaceae</taxon>
        <taxon>Paenibacillus</taxon>
    </lineage>
</organism>
<dbReference type="eggNOG" id="COG1940">
    <property type="taxonomic scope" value="Bacteria"/>
</dbReference>
<dbReference type="InterPro" id="IPR036390">
    <property type="entry name" value="WH_DNA-bd_sf"/>
</dbReference>
<gene>
    <name evidence="4" type="ORF">ET33_23925</name>
</gene>
<dbReference type="Gene3D" id="1.10.10.10">
    <property type="entry name" value="Winged helix-like DNA-binding domain superfamily/Winged helix DNA-binding domain"/>
    <property type="match status" value="1"/>
</dbReference>
<comment type="similarity">
    <text evidence="2">Belongs to the ROK (NagC/XylR) family.</text>
</comment>
<evidence type="ECO:0000256" key="3">
    <source>
        <dbReference type="ARBA" id="ARBA00022629"/>
    </source>
</evidence>
<dbReference type="InterPro" id="IPR000600">
    <property type="entry name" value="ROK"/>
</dbReference>
<dbReference type="PANTHER" id="PTHR18964:SF149">
    <property type="entry name" value="BIFUNCTIONAL UDP-N-ACETYLGLUCOSAMINE 2-EPIMERASE_N-ACETYLMANNOSAMINE KINASE"/>
    <property type="match status" value="1"/>
</dbReference>
<keyword evidence="3" id="KW-0859">Xylose metabolism</keyword>
<keyword evidence="5" id="KW-1185">Reference proteome</keyword>
<name>A0A081P8D5_9BACL</name>
<dbReference type="Pfam" id="PF00480">
    <property type="entry name" value="ROK"/>
    <property type="match status" value="1"/>
</dbReference>
<dbReference type="GO" id="GO:0042732">
    <property type="term" value="P:D-xylose metabolic process"/>
    <property type="evidence" value="ECO:0007669"/>
    <property type="project" value="UniProtKB-KW"/>
</dbReference>
<dbReference type="PROSITE" id="PS01125">
    <property type="entry name" value="ROK"/>
    <property type="match status" value="1"/>
</dbReference>
<dbReference type="SUPFAM" id="SSF46785">
    <property type="entry name" value="Winged helix' DNA-binding domain"/>
    <property type="match status" value="1"/>
</dbReference>
<dbReference type="InterPro" id="IPR043129">
    <property type="entry name" value="ATPase_NBD"/>
</dbReference>
<evidence type="ECO:0000256" key="1">
    <source>
        <dbReference type="ARBA" id="ARBA00002486"/>
    </source>
</evidence>
<dbReference type="Gene3D" id="3.30.420.40">
    <property type="match status" value="2"/>
</dbReference>
<dbReference type="OrthoDB" id="9796533at2"/>
<dbReference type="InterPro" id="IPR049874">
    <property type="entry name" value="ROK_cs"/>
</dbReference>
<accession>A0A081P8D5</accession>
<sequence>MKITGDLQLMKKINKYLVLDTIRHHYPISRADISVKTGLNKTTVSSLVTELIESHFVTEIGLGESSGGRKPMMLLFNQQAGYAIGVDLGVNYILAMVTDLGGTVVKEKKIEMTDLSVETVTEKLKKCIHSLIKKTATSPYGVIGIGVGVPGLVDDQGNVLSAPNLGWTDVPLQDMLQQEFNLPIAIDNEANVGALGEKEFGAGRSVSNMIYLSVGIGIGAGIILNDALYRGVSGFSGEVGHMTLAQDGPLCGCGSRGCWETFASEKALIHQAKALQLIDEKIQVADATDKINLNTLLHLAKRGHRPVIDLFASTGHWLGVGITNLVNVFNPELIVIGNRMSLASEWMADSIRETLNSQSLSFHRQKMNVVYAQLGMNSSAAGAASIAINRFFSSMKALSD</sequence>
<protein>
    <submittedName>
        <fullName evidence="4">ROK family protein</fullName>
    </submittedName>
</protein>
<dbReference type="SUPFAM" id="SSF53067">
    <property type="entry name" value="Actin-like ATPase domain"/>
    <property type="match status" value="1"/>
</dbReference>
<dbReference type="InterPro" id="IPR036388">
    <property type="entry name" value="WH-like_DNA-bd_sf"/>
</dbReference>
<proteinExistence type="inferred from homology"/>
<comment type="caution">
    <text evidence="4">The sequence shown here is derived from an EMBL/GenBank/DDBJ whole genome shotgun (WGS) entry which is preliminary data.</text>
</comment>
<evidence type="ECO:0000313" key="5">
    <source>
        <dbReference type="Proteomes" id="UP000028123"/>
    </source>
</evidence>
<dbReference type="EMBL" id="JNVM01000004">
    <property type="protein sequence ID" value="KEQ26958.1"/>
    <property type="molecule type" value="Genomic_DNA"/>
</dbReference>
<dbReference type="AlphaFoldDB" id="A0A081P8D5"/>
<evidence type="ECO:0000256" key="2">
    <source>
        <dbReference type="ARBA" id="ARBA00006479"/>
    </source>
</evidence>
<keyword evidence="3" id="KW-0119">Carbohydrate metabolism</keyword>
<dbReference type="PANTHER" id="PTHR18964">
    <property type="entry name" value="ROK (REPRESSOR, ORF, KINASE) FAMILY"/>
    <property type="match status" value="1"/>
</dbReference>
<dbReference type="CDD" id="cd24076">
    <property type="entry name" value="ASKHA_ATPase_ROK_BsXylR-like"/>
    <property type="match status" value="1"/>
</dbReference>
<reference evidence="4 5" key="1">
    <citation type="submission" date="2014-06" db="EMBL/GenBank/DDBJ databases">
        <title>Draft genome sequence of Paenibacillus sp. MSt1.</title>
        <authorList>
            <person name="Aw Y.K."/>
            <person name="Ong K.S."/>
            <person name="Gan H.M."/>
            <person name="Lee S.M."/>
        </authorList>
    </citation>
    <scope>NUCLEOTIDE SEQUENCE [LARGE SCALE GENOMIC DNA]</scope>
    <source>
        <strain evidence="4 5">MSt1</strain>
    </source>
</reference>
<dbReference type="Proteomes" id="UP000028123">
    <property type="component" value="Unassembled WGS sequence"/>
</dbReference>
<comment type="function">
    <text evidence="1">Transcriptional repressor of xylose-utilizing enzymes.</text>
</comment>
<dbReference type="RefSeq" id="WP_036676602.1">
    <property type="nucleotide sequence ID" value="NZ_JNVM01000004.1"/>
</dbReference>